<reference evidence="2" key="1">
    <citation type="journal article" date="2010" name="Science">
        <title>Signatures of adaptation to obligate biotrophy in the Hyaloperonospora arabidopsidis genome.</title>
        <authorList>
            <person name="Baxter L."/>
            <person name="Tripathy S."/>
            <person name="Ishaque N."/>
            <person name="Boot N."/>
            <person name="Cabral A."/>
            <person name="Kemen E."/>
            <person name="Thines M."/>
            <person name="Ah-Fong A."/>
            <person name="Anderson R."/>
            <person name="Badejoko W."/>
            <person name="Bittner-Eddy P."/>
            <person name="Boore J.L."/>
            <person name="Chibucos M.C."/>
            <person name="Coates M."/>
            <person name="Dehal P."/>
            <person name="Delehaunty K."/>
            <person name="Dong S."/>
            <person name="Downton P."/>
            <person name="Dumas B."/>
            <person name="Fabro G."/>
            <person name="Fronick C."/>
            <person name="Fuerstenberg S.I."/>
            <person name="Fulton L."/>
            <person name="Gaulin E."/>
            <person name="Govers F."/>
            <person name="Hughes L."/>
            <person name="Humphray S."/>
            <person name="Jiang R.H."/>
            <person name="Judelson H."/>
            <person name="Kamoun S."/>
            <person name="Kyung K."/>
            <person name="Meijer H."/>
            <person name="Minx P."/>
            <person name="Morris P."/>
            <person name="Nelson J."/>
            <person name="Phuntumart V."/>
            <person name="Qutob D."/>
            <person name="Rehmany A."/>
            <person name="Rougon-Cardoso A."/>
            <person name="Ryden P."/>
            <person name="Torto-Alalibo T."/>
            <person name="Studholme D."/>
            <person name="Wang Y."/>
            <person name="Win J."/>
            <person name="Wood J."/>
            <person name="Clifton S.W."/>
            <person name="Rogers J."/>
            <person name="Van den Ackerveken G."/>
            <person name="Jones J.D."/>
            <person name="McDowell J.M."/>
            <person name="Beynon J."/>
            <person name="Tyler B.M."/>
        </authorList>
    </citation>
    <scope>NUCLEOTIDE SEQUENCE [LARGE SCALE GENOMIC DNA]</scope>
    <source>
        <strain evidence="2">Emoy2</strain>
    </source>
</reference>
<name>M4C5Y4_HYAAE</name>
<evidence type="ECO:0000313" key="1">
    <source>
        <dbReference type="EnsemblProtists" id="HpaP814513"/>
    </source>
</evidence>
<evidence type="ECO:0000313" key="2">
    <source>
        <dbReference type="Proteomes" id="UP000011713"/>
    </source>
</evidence>
<keyword evidence="2" id="KW-1185">Reference proteome</keyword>
<proteinExistence type="predicted"/>
<dbReference type="VEuPathDB" id="FungiDB:HpaG814513"/>
<dbReference type="EMBL" id="JH599881">
    <property type="status" value="NOT_ANNOTATED_CDS"/>
    <property type="molecule type" value="Genomic_DNA"/>
</dbReference>
<dbReference type="InParanoid" id="M4C5Y4"/>
<sequence length="58" mass="6264">MNSSTDLVFKTMDKLLIENRSDSSKSTTPTVIGVDAGVQPKFTCLPSPAQERAHSVLN</sequence>
<organism evidence="1 2">
    <name type="scientific">Hyaloperonospora arabidopsidis (strain Emoy2)</name>
    <name type="common">Downy mildew agent</name>
    <name type="synonym">Peronospora arabidopsidis</name>
    <dbReference type="NCBI Taxonomy" id="559515"/>
    <lineage>
        <taxon>Eukaryota</taxon>
        <taxon>Sar</taxon>
        <taxon>Stramenopiles</taxon>
        <taxon>Oomycota</taxon>
        <taxon>Peronosporomycetes</taxon>
        <taxon>Peronosporales</taxon>
        <taxon>Peronosporaceae</taxon>
        <taxon>Hyaloperonospora</taxon>
    </lineage>
</organism>
<accession>M4C5Y4</accession>
<dbReference type="AlphaFoldDB" id="M4C5Y4"/>
<dbReference type="HOGENOM" id="CLU_2983193_0_0_1"/>
<reference evidence="1" key="2">
    <citation type="submission" date="2015-06" db="UniProtKB">
        <authorList>
            <consortium name="EnsemblProtists"/>
        </authorList>
    </citation>
    <scope>IDENTIFICATION</scope>
    <source>
        <strain evidence="1">Emoy2</strain>
    </source>
</reference>
<dbReference type="EnsemblProtists" id="HpaT814513">
    <property type="protein sequence ID" value="HpaP814513"/>
    <property type="gene ID" value="HpaG814513"/>
</dbReference>
<dbReference type="EnsemblProtists" id="HpaT814514">
    <property type="protein sequence ID" value="HpaP814514"/>
    <property type="gene ID" value="HpaG814514"/>
</dbReference>
<protein>
    <submittedName>
        <fullName evidence="1">Uncharacterized protein</fullName>
    </submittedName>
</protein>
<dbReference type="Proteomes" id="UP000011713">
    <property type="component" value="Unassembled WGS sequence"/>
</dbReference>